<dbReference type="InterPro" id="IPR050126">
    <property type="entry name" value="Ap4A_hydrolase"/>
</dbReference>
<dbReference type="InterPro" id="IPR024654">
    <property type="entry name" value="Calcineurin-like_PHP_lpxH"/>
</dbReference>
<name>A0A933W9D5_UNCEI</name>
<gene>
    <name evidence="3" type="ORF">HZA61_10010</name>
</gene>
<evidence type="ECO:0000313" key="4">
    <source>
        <dbReference type="Proteomes" id="UP000696931"/>
    </source>
</evidence>
<dbReference type="AlphaFoldDB" id="A0A933W9D5"/>
<dbReference type="GO" id="GO:0005737">
    <property type="term" value="C:cytoplasm"/>
    <property type="evidence" value="ECO:0007669"/>
    <property type="project" value="TreeGrafter"/>
</dbReference>
<dbReference type="InterPro" id="IPR029052">
    <property type="entry name" value="Metallo-depent_PP-like"/>
</dbReference>
<evidence type="ECO:0000313" key="3">
    <source>
        <dbReference type="EMBL" id="MBI5169811.1"/>
    </source>
</evidence>
<comment type="similarity">
    <text evidence="1">Belongs to the metallophosphoesterase superfamily. YfcE family.</text>
</comment>
<feature type="domain" description="Calcineurin-like phosphoesterase" evidence="2">
    <location>
        <begin position="22"/>
        <end position="194"/>
    </location>
</feature>
<comment type="caution">
    <text evidence="3">The sequence shown here is derived from an EMBL/GenBank/DDBJ whole genome shotgun (WGS) entry which is preliminary data.</text>
</comment>
<reference evidence="3" key="1">
    <citation type="submission" date="2020-07" db="EMBL/GenBank/DDBJ databases">
        <title>Huge and variable diversity of episymbiotic CPR bacteria and DPANN archaea in groundwater ecosystems.</title>
        <authorList>
            <person name="He C.Y."/>
            <person name="Keren R."/>
            <person name="Whittaker M."/>
            <person name="Farag I.F."/>
            <person name="Doudna J."/>
            <person name="Cate J.H.D."/>
            <person name="Banfield J.F."/>
        </authorList>
    </citation>
    <scope>NUCLEOTIDE SEQUENCE</scope>
    <source>
        <strain evidence="3">NC_groundwater_1813_Pr3_B-0.1um_71_17</strain>
    </source>
</reference>
<dbReference type="SUPFAM" id="SSF56300">
    <property type="entry name" value="Metallo-dependent phosphatases"/>
    <property type="match status" value="1"/>
</dbReference>
<protein>
    <submittedName>
        <fullName evidence="3">Metallophosphoesterase family protein</fullName>
    </submittedName>
</protein>
<dbReference type="Pfam" id="PF12850">
    <property type="entry name" value="Metallophos_2"/>
    <property type="match status" value="1"/>
</dbReference>
<evidence type="ECO:0000256" key="1">
    <source>
        <dbReference type="ARBA" id="ARBA00008950"/>
    </source>
</evidence>
<dbReference type="EMBL" id="JACRIW010000069">
    <property type="protein sequence ID" value="MBI5169811.1"/>
    <property type="molecule type" value="Genomic_DNA"/>
</dbReference>
<dbReference type="PIRSF" id="PIRSF000883">
    <property type="entry name" value="Pesterase_MJ0912"/>
    <property type="match status" value="1"/>
</dbReference>
<dbReference type="PANTHER" id="PTHR42850">
    <property type="entry name" value="METALLOPHOSPHOESTERASE"/>
    <property type="match status" value="1"/>
</dbReference>
<accession>A0A933W9D5</accession>
<dbReference type="GO" id="GO:0016791">
    <property type="term" value="F:phosphatase activity"/>
    <property type="evidence" value="ECO:0007669"/>
    <property type="project" value="TreeGrafter"/>
</dbReference>
<dbReference type="PANTHER" id="PTHR42850:SF2">
    <property type="entry name" value="BLL5683 PROTEIN"/>
    <property type="match status" value="1"/>
</dbReference>
<dbReference type="Proteomes" id="UP000696931">
    <property type="component" value="Unassembled WGS sequence"/>
</dbReference>
<proteinExistence type="inferred from homology"/>
<dbReference type="Gene3D" id="3.60.21.10">
    <property type="match status" value="1"/>
</dbReference>
<dbReference type="InterPro" id="IPR011152">
    <property type="entry name" value="Pesterase_MJ0912"/>
</dbReference>
<sequence length="263" mass="29042">MTTLALFGGVYSNPFALRAVLADSAARKDQKLWCLGDLGGFGPDPETCAELLRAEAVDMLQGNYDHSIGHSLGDCACGYTDPRDNHFAQVSYDFTNACVSESTREWLRGLPPQARLTIEGRRVLLCHGSPRRVNEFLWNSTCSDAFLEWLCDEYEADVIACTHTGLHWSRALPGGRCVVNVGAIGRPAHDGRTSVWYAGLAFGPGGVARVDFREVAYDHEALAAQMEEEKLPPEFIETIRTGWWTTCLENVPAKERMRAMAAK</sequence>
<organism evidence="3 4">
    <name type="scientific">Eiseniibacteriota bacterium</name>
    <dbReference type="NCBI Taxonomy" id="2212470"/>
    <lineage>
        <taxon>Bacteria</taxon>
        <taxon>Candidatus Eiseniibacteriota</taxon>
    </lineage>
</organism>
<evidence type="ECO:0000259" key="2">
    <source>
        <dbReference type="Pfam" id="PF12850"/>
    </source>
</evidence>